<dbReference type="EMBL" id="BMOC01000006">
    <property type="protein sequence ID" value="GGJ04959.1"/>
    <property type="molecule type" value="Genomic_DNA"/>
</dbReference>
<reference evidence="2" key="2">
    <citation type="submission" date="2020-09" db="EMBL/GenBank/DDBJ databases">
        <authorList>
            <person name="Sun Q."/>
            <person name="Ohkuma M."/>
        </authorList>
    </citation>
    <scope>NUCLEOTIDE SEQUENCE</scope>
    <source>
        <strain evidence="2">JCM 14359</strain>
    </source>
</reference>
<comment type="caution">
    <text evidence="2">The sequence shown here is derived from an EMBL/GenBank/DDBJ whole genome shotgun (WGS) entry which is preliminary data.</text>
</comment>
<feature type="region of interest" description="Disordered" evidence="1">
    <location>
        <begin position="42"/>
        <end position="65"/>
    </location>
</feature>
<sequence length="65" mass="6071">MFVVINGVGLIIAGKSVASAEAAQLPATAAMTGASLVALGDSAGGSPAGSSRAASGANLQSPCRL</sequence>
<dbReference type="AlphaFoldDB" id="A0A830EPP5"/>
<evidence type="ECO:0000256" key="1">
    <source>
        <dbReference type="SAM" id="MobiDB-lite"/>
    </source>
</evidence>
<evidence type="ECO:0000313" key="2">
    <source>
        <dbReference type="EMBL" id="GGJ04959.1"/>
    </source>
</evidence>
<reference evidence="2" key="1">
    <citation type="journal article" date="2014" name="Int. J. Syst. Evol. Microbiol.">
        <title>Complete genome sequence of Corynebacterium casei LMG S-19264T (=DSM 44701T), isolated from a smear-ripened cheese.</title>
        <authorList>
            <consortium name="US DOE Joint Genome Institute (JGI-PGF)"/>
            <person name="Walter F."/>
            <person name="Albersmeier A."/>
            <person name="Kalinowski J."/>
            <person name="Ruckert C."/>
        </authorList>
    </citation>
    <scope>NUCLEOTIDE SEQUENCE</scope>
    <source>
        <strain evidence="2">JCM 14359</strain>
    </source>
</reference>
<protein>
    <submittedName>
        <fullName evidence="2">Uncharacterized protein</fullName>
    </submittedName>
</protein>
<proteinExistence type="predicted"/>
<dbReference type="Proteomes" id="UP000653099">
    <property type="component" value="Unassembled WGS sequence"/>
</dbReference>
<name>A0A830EPP5_9EURY</name>
<evidence type="ECO:0000313" key="3">
    <source>
        <dbReference type="Proteomes" id="UP000653099"/>
    </source>
</evidence>
<gene>
    <name evidence="2" type="ORF">GCM10008995_13530</name>
</gene>
<organism evidence="2 3">
    <name type="scientific">Halobellus salinus</name>
    <dbReference type="NCBI Taxonomy" id="931585"/>
    <lineage>
        <taxon>Archaea</taxon>
        <taxon>Methanobacteriati</taxon>
        <taxon>Methanobacteriota</taxon>
        <taxon>Stenosarchaea group</taxon>
        <taxon>Halobacteria</taxon>
        <taxon>Halobacteriales</taxon>
        <taxon>Haloferacaceae</taxon>
        <taxon>Halobellus</taxon>
    </lineage>
</organism>
<feature type="compositionally biased region" description="Low complexity" evidence="1">
    <location>
        <begin position="48"/>
        <end position="57"/>
    </location>
</feature>
<accession>A0A830EPP5</accession>
<keyword evidence="3" id="KW-1185">Reference proteome</keyword>